<keyword evidence="1" id="KW-0472">Membrane</keyword>
<accession>A0ABP8L9P1</accession>
<comment type="similarity">
    <text evidence="1">Belongs to the UPF0161 family.</text>
</comment>
<evidence type="ECO:0000313" key="4">
    <source>
        <dbReference type="Proteomes" id="UP001500622"/>
    </source>
</evidence>
<name>A0ABP8L9P1_9MICO</name>
<protein>
    <recommendedName>
        <fullName evidence="1">Putative membrane protein insertion efficiency factor</fullName>
    </recommendedName>
</protein>
<feature type="region of interest" description="Disordered" evidence="2">
    <location>
        <begin position="88"/>
        <end position="145"/>
    </location>
</feature>
<comment type="caution">
    <text evidence="3">The sequence shown here is derived from an EMBL/GenBank/DDBJ whole genome shotgun (WGS) entry which is preliminary data.</text>
</comment>
<dbReference type="PANTHER" id="PTHR33383">
    <property type="entry name" value="MEMBRANE PROTEIN INSERTION EFFICIENCY FACTOR-RELATED"/>
    <property type="match status" value="1"/>
</dbReference>
<dbReference type="EMBL" id="BAABGN010000011">
    <property type="protein sequence ID" value="GAA4425540.1"/>
    <property type="molecule type" value="Genomic_DNA"/>
</dbReference>
<reference evidence="4" key="1">
    <citation type="journal article" date="2019" name="Int. J. Syst. Evol. Microbiol.">
        <title>The Global Catalogue of Microorganisms (GCM) 10K type strain sequencing project: providing services to taxonomists for standard genome sequencing and annotation.</title>
        <authorList>
            <consortium name="The Broad Institute Genomics Platform"/>
            <consortium name="The Broad Institute Genome Sequencing Center for Infectious Disease"/>
            <person name="Wu L."/>
            <person name="Ma J."/>
        </authorList>
    </citation>
    <scope>NUCLEOTIDE SEQUENCE [LARGE SCALE GENOMIC DNA]</scope>
    <source>
        <strain evidence="4">JCM 17810</strain>
    </source>
</reference>
<feature type="region of interest" description="Disordered" evidence="2">
    <location>
        <begin position="1"/>
        <end position="21"/>
    </location>
</feature>
<gene>
    <name evidence="3" type="ORF">GCM10023169_23260</name>
</gene>
<evidence type="ECO:0000256" key="1">
    <source>
        <dbReference type="HAMAP-Rule" id="MF_00386"/>
    </source>
</evidence>
<feature type="compositionally biased region" description="Basic and acidic residues" evidence="2">
    <location>
        <begin position="1"/>
        <end position="10"/>
    </location>
</feature>
<dbReference type="Pfam" id="PF01809">
    <property type="entry name" value="YidD"/>
    <property type="match status" value="1"/>
</dbReference>
<dbReference type="Proteomes" id="UP001500622">
    <property type="component" value="Unassembled WGS sequence"/>
</dbReference>
<evidence type="ECO:0000313" key="3">
    <source>
        <dbReference type="EMBL" id="GAA4425540.1"/>
    </source>
</evidence>
<evidence type="ECO:0000256" key="2">
    <source>
        <dbReference type="SAM" id="MobiDB-lite"/>
    </source>
</evidence>
<organism evidence="3 4">
    <name type="scientific">Georgenia halophila</name>
    <dbReference type="NCBI Taxonomy" id="620889"/>
    <lineage>
        <taxon>Bacteria</taxon>
        <taxon>Bacillati</taxon>
        <taxon>Actinomycetota</taxon>
        <taxon>Actinomycetes</taxon>
        <taxon>Micrococcales</taxon>
        <taxon>Bogoriellaceae</taxon>
        <taxon>Georgenia</taxon>
    </lineage>
</organism>
<sequence>MTAAAGRHEAGGSPSENEDRPPRNPLTWILIILVRAYQEIVSPWLAPTCRYYPSCSAYAVAALRRHGMFKGAVLAAWRLLRCNPWSLGGVDHVPPRGSWSNPPAERVGSTDETDDEGPRNSGDASRARTLEADTRGARTVVPKDR</sequence>
<keyword evidence="4" id="KW-1185">Reference proteome</keyword>
<dbReference type="RefSeq" id="WP_345216435.1">
    <property type="nucleotide sequence ID" value="NZ_BAABGN010000011.1"/>
</dbReference>
<feature type="compositionally biased region" description="Basic and acidic residues" evidence="2">
    <location>
        <begin position="125"/>
        <end position="145"/>
    </location>
</feature>
<dbReference type="HAMAP" id="MF_00386">
    <property type="entry name" value="UPF0161_YidD"/>
    <property type="match status" value="1"/>
</dbReference>
<comment type="function">
    <text evidence="1">Could be involved in insertion of integral membrane proteins into the membrane.</text>
</comment>
<comment type="subcellular location">
    <subcellularLocation>
        <location evidence="1">Cell membrane</location>
        <topology evidence="1">Peripheral membrane protein</topology>
        <orientation evidence="1">Cytoplasmic side</orientation>
    </subcellularLocation>
</comment>
<dbReference type="SMART" id="SM01234">
    <property type="entry name" value="Haemolytic"/>
    <property type="match status" value="1"/>
</dbReference>
<keyword evidence="1" id="KW-1003">Cell membrane</keyword>
<dbReference type="PANTHER" id="PTHR33383:SF1">
    <property type="entry name" value="MEMBRANE PROTEIN INSERTION EFFICIENCY FACTOR-RELATED"/>
    <property type="match status" value="1"/>
</dbReference>
<proteinExistence type="inferred from homology"/>
<dbReference type="InterPro" id="IPR002696">
    <property type="entry name" value="Membr_insert_effic_factor_YidD"/>
</dbReference>
<dbReference type="NCBIfam" id="TIGR00278">
    <property type="entry name" value="membrane protein insertion efficiency factor YidD"/>
    <property type="match status" value="1"/>
</dbReference>